<feature type="compositionally biased region" description="Acidic residues" evidence="7">
    <location>
        <begin position="12"/>
        <end position="23"/>
    </location>
</feature>
<dbReference type="AlphaFoldDB" id="A0A5B8MWI2"/>
<evidence type="ECO:0000256" key="8">
    <source>
        <dbReference type="SAM" id="Phobius"/>
    </source>
</evidence>
<feature type="region of interest" description="Disordered" evidence="7">
    <location>
        <begin position="1"/>
        <end position="23"/>
    </location>
</feature>
<feature type="transmembrane region" description="Helical" evidence="8">
    <location>
        <begin position="402"/>
        <end position="421"/>
    </location>
</feature>
<feature type="transmembrane region" description="Helical" evidence="8">
    <location>
        <begin position="456"/>
        <end position="473"/>
    </location>
</feature>
<dbReference type="InterPro" id="IPR045018">
    <property type="entry name" value="Azg-like"/>
</dbReference>
<keyword evidence="10" id="KW-1185">Reference proteome</keyword>
<feature type="transmembrane region" description="Helical" evidence="8">
    <location>
        <begin position="173"/>
        <end position="193"/>
    </location>
</feature>
<evidence type="ECO:0000256" key="1">
    <source>
        <dbReference type="ARBA" id="ARBA00004127"/>
    </source>
</evidence>
<comment type="similarity">
    <text evidence="2">Belongs to the nucleobase:cation symporter-2 (NCS2) (TC 2.A.40) family. Azg-like subfamily.</text>
</comment>
<dbReference type="Pfam" id="PF00860">
    <property type="entry name" value="Xan_ur_permease"/>
    <property type="match status" value="1"/>
</dbReference>
<dbReference type="PANTHER" id="PTHR43337:SF1">
    <property type="entry name" value="XANTHINE_URACIL PERMEASE C887.17-RELATED"/>
    <property type="match status" value="1"/>
</dbReference>
<proteinExistence type="inferred from homology"/>
<protein>
    <submittedName>
        <fullName evidence="9">Adenine/guanine permease AZG1</fullName>
    </submittedName>
</protein>
<dbReference type="OrthoDB" id="431212at2759"/>
<gene>
    <name evidence="9" type="ORF">A3770_11p63280</name>
</gene>
<feature type="transmembrane region" description="Helical" evidence="8">
    <location>
        <begin position="117"/>
        <end position="136"/>
    </location>
</feature>
<evidence type="ECO:0000256" key="2">
    <source>
        <dbReference type="ARBA" id="ARBA00005697"/>
    </source>
</evidence>
<dbReference type="GO" id="GO:0005886">
    <property type="term" value="C:plasma membrane"/>
    <property type="evidence" value="ECO:0007669"/>
    <property type="project" value="TreeGrafter"/>
</dbReference>
<reference evidence="9 10" key="1">
    <citation type="submission" date="2018-07" db="EMBL/GenBank/DDBJ databases">
        <title>The complete nuclear genome of the prasinophyte Chloropicon primus (CCMP1205).</title>
        <authorList>
            <person name="Pombert J.-F."/>
            <person name="Otis C."/>
            <person name="Turmel M."/>
            <person name="Lemieux C."/>
        </authorList>
    </citation>
    <scope>NUCLEOTIDE SEQUENCE [LARGE SCALE GENOMIC DNA]</scope>
    <source>
        <strain evidence="9 10">CCMP1205</strain>
    </source>
</reference>
<evidence type="ECO:0000256" key="4">
    <source>
        <dbReference type="ARBA" id="ARBA00022692"/>
    </source>
</evidence>
<feature type="transmembrane region" description="Helical" evidence="8">
    <location>
        <begin position="92"/>
        <end position="110"/>
    </location>
</feature>
<name>A0A5B8MWI2_9CHLO</name>
<evidence type="ECO:0000313" key="10">
    <source>
        <dbReference type="Proteomes" id="UP000316726"/>
    </source>
</evidence>
<evidence type="ECO:0000256" key="6">
    <source>
        <dbReference type="ARBA" id="ARBA00023136"/>
    </source>
</evidence>
<dbReference type="Proteomes" id="UP000316726">
    <property type="component" value="Chromosome 11"/>
</dbReference>
<dbReference type="GO" id="GO:0005345">
    <property type="term" value="F:purine nucleobase transmembrane transporter activity"/>
    <property type="evidence" value="ECO:0007669"/>
    <property type="project" value="TreeGrafter"/>
</dbReference>
<feature type="transmembrane region" description="Helical" evidence="8">
    <location>
        <begin position="63"/>
        <end position="86"/>
    </location>
</feature>
<evidence type="ECO:0000313" key="9">
    <source>
        <dbReference type="EMBL" id="QDZ23810.1"/>
    </source>
</evidence>
<keyword evidence="5 8" id="KW-1133">Transmembrane helix</keyword>
<keyword evidence="6 8" id="KW-0472">Membrane</keyword>
<feature type="transmembrane region" description="Helical" evidence="8">
    <location>
        <begin position="142"/>
        <end position="161"/>
    </location>
</feature>
<sequence>MTEESNNNPASAEEEMEKEEEETSLFRKIVDKTGVLGDFSHLNAKDPFLMKEKGSNWWTELRAGTVTFLTMAYILPVNANILGIVIPYKKDLIIATAAAGCIGSILMGLLSNFPFGLAPGMGANAYFTFTAVLSYGMPWQDALTAVFFSGIFFLVLSLLGLRTLLVRLLPRGVQLAVGAGIGIFLCFIGLQSVEGMALVVDNPATLVQLNTPLTVSSNYDASKMWLSVVVLVLTATMMTIKIPGAPLVGIVFGTLVAWSECWARQNASAFNYPVGACGGGLNATQYEDAGCFCYAPDKFAEAAKIENTAGVFQWAAVGDNGFWVAVFTFLYTDILDSSGTFFAVAKRAGCVDKNGNLPKGQANMAYAADSIGTIVGSCMGTSTVTTYIESAAGVVDGGRTGLTAIAVGLWFALAIPFAPVLSEIPPLASGPILCIVGALMMKNISDFDWSDAEEALPAFATLVMIPLTFNIAYGIIAGTMMWIIMQVLLMPWRMLVLKKDPLIKFKLLLLDEVTLDAFNEASLEHGADAETNFLGHMTGKSKEEIQLAHQQEKEQ</sequence>
<dbReference type="InterPro" id="IPR006043">
    <property type="entry name" value="NCS2"/>
</dbReference>
<keyword evidence="4 8" id="KW-0812">Transmembrane</keyword>
<dbReference type="EMBL" id="CP031044">
    <property type="protein sequence ID" value="QDZ23810.1"/>
    <property type="molecule type" value="Genomic_DNA"/>
</dbReference>
<accession>A0A5B8MWI2</accession>
<dbReference type="GO" id="GO:0012505">
    <property type="term" value="C:endomembrane system"/>
    <property type="evidence" value="ECO:0007669"/>
    <property type="project" value="UniProtKB-SubCell"/>
</dbReference>
<feature type="transmembrane region" description="Helical" evidence="8">
    <location>
        <begin position="225"/>
        <end position="258"/>
    </location>
</feature>
<organism evidence="9 10">
    <name type="scientific">Chloropicon primus</name>
    <dbReference type="NCBI Taxonomy" id="1764295"/>
    <lineage>
        <taxon>Eukaryota</taxon>
        <taxon>Viridiplantae</taxon>
        <taxon>Chlorophyta</taxon>
        <taxon>Chloropicophyceae</taxon>
        <taxon>Chloropicales</taxon>
        <taxon>Chloropicaceae</taxon>
        <taxon>Chloropicon</taxon>
    </lineage>
</organism>
<evidence type="ECO:0000256" key="3">
    <source>
        <dbReference type="ARBA" id="ARBA00022448"/>
    </source>
</evidence>
<keyword evidence="3" id="KW-0813">Transport</keyword>
<dbReference type="PANTHER" id="PTHR43337">
    <property type="entry name" value="XANTHINE/URACIL PERMEASE C887.17-RELATED"/>
    <property type="match status" value="1"/>
</dbReference>
<dbReference type="STRING" id="1764295.A0A5B8MWI2"/>
<comment type="subcellular location">
    <subcellularLocation>
        <location evidence="1">Endomembrane system</location>
        <topology evidence="1">Multi-pass membrane protein</topology>
    </subcellularLocation>
</comment>
<evidence type="ECO:0000256" key="7">
    <source>
        <dbReference type="SAM" id="MobiDB-lite"/>
    </source>
</evidence>
<feature type="compositionally biased region" description="Low complexity" evidence="7">
    <location>
        <begin position="1"/>
        <end position="11"/>
    </location>
</feature>
<evidence type="ECO:0000256" key="5">
    <source>
        <dbReference type="ARBA" id="ARBA00022989"/>
    </source>
</evidence>